<feature type="compositionally biased region" description="Basic and acidic residues" evidence="1">
    <location>
        <begin position="584"/>
        <end position="610"/>
    </location>
</feature>
<dbReference type="EMBL" id="GL732853">
    <property type="protein sequence ID" value="EFX64265.1"/>
    <property type="molecule type" value="Genomic_DNA"/>
</dbReference>
<dbReference type="KEGG" id="dpx:DAPPUDRAFT_118341"/>
<dbReference type="AlphaFoldDB" id="E9HVH1"/>
<protein>
    <submittedName>
        <fullName evidence="2">Uncharacterized protein</fullName>
    </submittedName>
</protein>
<gene>
    <name evidence="2" type="ORF">DAPPUDRAFT_118341</name>
</gene>
<name>E9HVH1_DAPPU</name>
<feature type="compositionally biased region" description="Basic and acidic residues" evidence="1">
    <location>
        <begin position="557"/>
        <end position="572"/>
    </location>
</feature>
<proteinExistence type="predicted"/>
<feature type="compositionally biased region" description="Basic and acidic residues" evidence="1">
    <location>
        <begin position="540"/>
        <end position="550"/>
    </location>
</feature>
<reference evidence="2 3" key="1">
    <citation type="journal article" date="2011" name="Science">
        <title>The ecoresponsive genome of Daphnia pulex.</title>
        <authorList>
            <person name="Colbourne J.K."/>
            <person name="Pfrender M.E."/>
            <person name="Gilbert D."/>
            <person name="Thomas W.K."/>
            <person name="Tucker A."/>
            <person name="Oakley T.H."/>
            <person name="Tokishita S."/>
            <person name="Aerts A."/>
            <person name="Arnold G.J."/>
            <person name="Basu M.K."/>
            <person name="Bauer D.J."/>
            <person name="Caceres C.E."/>
            <person name="Carmel L."/>
            <person name="Casola C."/>
            <person name="Choi J.H."/>
            <person name="Detter J.C."/>
            <person name="Dong Q."/>
            <person name="Dusheyko S."/>
            <person name="Eads B.D."/>
            <person name="Frohlich T."/>
            <person name="Geiler-Samerotte K.A."/>
            <person name="Gerlach D."/>
            <person name="Hatcher P."/>
            <person name="Jogdeo S."/>
            <person name="Krijgsveld J."/>
            <person name="Kriventseva E.V."/>
            <person name="Kultz D."/>
            <person name="Laforsch C."/>
            <person name="Lindquist E."/>
            <person name="Lopez J."/>
            <person name="Manak J.R."/>
            <person name="Muller J."/>
            <person name="Pangilinan J."/>
            <person name="Patwardhan R.P."/>
            <person name="Pitluck S."/>
            <person name="Pritham E.J."/>
            <person name="Rechtsteiner A."/>
            <person name="Rho M."/>
            <person name="Rogozin I.B."/>
            <person name="Sakarya O."/>
            <person name="Salamov A."/>
            <person name="Schaack S."/>
            <person name="Shapiro H."/>
            <person name="Shiga Y."/>
            <person name="Skalitzky C."/>
            <person name="Smith Z."/>
            <person name="Souvorov A."/>
            <person name="Sung W."/>
            <person name="Tang Z."/>
            <person name="Tsuchiya D."/>
            <person name="Tu H."/>
            <person name="Vos H."/>
            <person name="Wang M."/>
            <person name="Wolf Y.I."/>
            <person name="Yamagata H."/>
            <person name="Yamada T."/>
            <person name="Ye Y."/>
            <person name="Shaw J.R."/>
            <person name="Andrews J."/>
            <person name="Crease T.J."/>
            <person name="Tang H."/>
            <person name="Lucas S.M."/>
            <person name="Robertson H.M."/>
            <person name="Bork P."/>
            <person name="Koonin E.V."/>
            <person name="Zdobnov E.M."/>
            <person name="Grigoriev I.V."/>
            <person name="Lynch M."/>
            <person name="Boore J.L."/>
        </authorList>
    </citation>
    <scope>NUCLEOTIDE SEQUENCE [LARGE SCALE GENOMIC DNA]</scope>
</reference>
<dbReference type="PhylomeDB" id="E9HVH1"/>
<sequence length="721" mass="80965">MSSYGARPKTKSIFRKNLEDLNDISTDKTVPILPTKLPLSVPITSTPLASTVQKRQTIDTRLINRPTRSNKNYVQLKIIKSPGTVQSNHTSVGQISIIKKSSGTTDTIIEIPEDLTVNEISNFPVKNTENKTIFIQNNAEISVTNHNLITTANGIDCQSAVEEEDTLFEILDRIGGLIRNLPPTVLPTPVAFNNSTIEAIHNPITYTPYIHFDNVISELGKHSIAVGGEEESVEDIIEFPVKQTISHGNEDGRNTINSQQIRVFGDERTEKAPPKLLDELRDNKVNYGYLEEGASSNRYFPTSGISQNNYQESVRPIFPFPSSSSGFPNPPEIHPFTTLDPRVRNDSLFSEPFSCICEFCSDRANNDNRIHQRDLGIPTGSENIQYQIRNDQSCLGPESAGNFLSVSPTQTAIVDIELSTPRSEKKVNFAVQSDNQHNKSERLPYFPVVSGSEFIAPFQPSYPRSGVHSSDIDTPNYLSGACATNEVNQKSPNEDTVSEKVFNFCSNIGRFDSFAARTESRIPNTDRDFVERNCNAEQTNRPKEPSKTSIKDTSYGGKERIDKGKYNKEKMATDSTRPKPSFFEQHRTVDEPPRRARKEEEYERRSDERNPSGWAGRGSNDYRPRESDTQSSDTDESTFFVEYQPSRDTIKNLKPKGNNNSSSMRSPSPKKASSPNRPSQNFSDTYKGRGAMTMLNQIQNYTGSPAVRFDRWIKYNQYAID</sequence>
<feature type="compositionally biased region" description="Low complexity" evidence="1">
    <location>
        <begin position="658"/>
        <end position="679"/>
    </location>
</feature>
<accession>E9HVH1</accession>
<evidence type="ECO:0000313" key="2">
    <source>
        <dbReference type="EMBL" id="EFX64265.1"/>
    </source>
</evidence>
<evidence type="ECO:0000313" key="3">
    <source>
        <dbReference type="Proteomes" id="UP000000305"/>
    </source>
</evidence>
<keyword evidence="3" id="KW-1185">Reference proteome</keyword>
<evidence type="ECO:0000256" key="1">
    <source>
        <dbReference type="SAM" id="MobiDB-lite"/>
    </source>
</evidence>
<organism evidence="2 3">
    <name type="scientific">Daphnia pulex</name>
    <name type="common">Water flea</name>
    <dbReference type="NCBI Taxonomy" id="6669"/>
    <lineage>
        <taxon>Eukaryota</taxon>
        <taxon>Metazoa</taxon>
        <taxon>Ecdysozoa</taxon>
        <taxon>Arthropoda</taxon>
        <taxon>Crustacea</taxon>
        <taxon>Branchiopoda</taxon>
        <taxon>Diplostraca</taxon>
        <taxon>Cladocera</taxon>
        <taxon>Anomopoda</taxon>
        <taxon>Daphniidae</taxon>
        <taxon>Daphnia</taxon>
    </lineage>
</organism>
<dbReference type="InParanoid" id="E9HVH1"/>
<feature type="region of interest" description="Disordered" evidence="1">
    <location>
        <begin position="525"/>
        <end position="687"/>
    </location>
</feature>
<dbReference type="Proteomes" id="UP000000305">
    <property type="component" value="Unassembled WGS sequence"/>
</dbReference>
<dbReference type="HOGENOM" id="CLU_383690_0_0_1"/>